<feature type="domain" description="Organic solvent tolerance-like N-terminal" evidence="6">
    <location>
        <begin position="33"/>
        <end position="151"/>
    </location>
</feature>
<dbReference type="GO" id="GO:0017089">
    <property type="term" value="F:glycolipid transfer activity"/>
    <property type="evidence" value="ECO:0007669"/>
    <property type="project" value="TreeGrafter"/>
</dbReference>
<dbReference type="OrthoDB" id="5294855at2"/>
<proteinExistence type="inferred from homology"/>
<evidence type="ECO:0000313" key="8">
    <source>
        <dbReference type="Proteomes" id="UP000252884"/>
    </source>
</evidence>
<accession>A0A368XI67</accession>
<dbReference type="GO" id="GO:0043165">
    <property type="term" value="P:Gram-negative-bacterium-type cell outer membrane assembly"/>
    <property type="evidence" value="ECO:0007669"/>
    <property type="project" value="UniProtKB-UniRule"/>
</dbReference>
<dbReference type="EMBL" id="QPJK01000012">
    <property type="protein sequence ID" value="RCW65694.1"/>
    <property type="molecule type" value="Genomic_DNA"/>
</dbReference>
<dbReference type="RefSeq" id="WP_114471784.1">
    <property type="nucleotide sequence ID" value="NZ_QPJK01000012.1"/>
</dbReference>
<dbReference type="NCBIfam" id="TIGR03002">
    <property type="entry name" value="outer_YhbN_LptA"/>
    <property type="match status" value="1"/>
</dbReference>
<dbReference type="PANTHER" id="PTHR36504">
    <property type="entry name" value="LIPOPOLYSACCHARIDE EXPORT SYSTEM PROTEIN LPTA"/>
    <property type="match status" value="1"/>
</dbReference>
<comment type="caution">
    <text evidence="7">The sequence shown here is derived from an EMBL/GenBank/DDBJ whole genome shotgun (WGS) entry which is preliminary data.</text>
</comment>
<dbReference type="GO" id="GO:0001530">
    <property type="term" value="F:lipopolysaccharide binding"/>
    <property type="evidence" value="ECO:0007669"/>
    <property type="project" value="InterPro"/>
</dbReference>
<dbReference type="Proteomes" id="UP000252884">
    <property type="component" value="Unassembled WGS sequence"/>
</dbReference>
<keyword evidence="8" id="KW-1185">Reference proteome</keyword>
<dbReference type="InterPro" id="IPR052037">
    <property type="entry name" value="LPS_export_LptA"/>
</dbReference>
<feature type="signal peptide" evidence="4">
    <location>
        <begin position="1"/>
        <end position="23"/>
    </location>
</feature>
<dbReference type="AlphaFoldDB" id="A0A368XI67"/>
<keyword evidence="1 4" id="KW-0813">Transport</keyword>
<evidence type="ECO:0000256" key="5">
    <source>
        <dbReference type="SAM" id="MobiDB-lite"/>
    </source>
</evidence>
<reference evidence="7 8" key="1">
    <citation type="submission" date="2018-07" db="EMBL/GenBank/DDBJ databases">
        <title>Genomic Encyclopedia of Type Strains, Phase IV (KMG-IV): sequencing the most valuable type-strain genomes for metagenomic binning, comparative biology and taxonomic classification.</title>
        <authorList>
            <person name="Goeker M."/>
        </authorList>
    </citation>
    <scope>NUCLEOTIDE SEQUENCE [LARGE SCALE GENOMIC DNA]</scope>
    <source>
        <strain evidence="7 8">DSM 21634</strain>
    </source>
</reference>
<dbReference type="InterPro" id="IPR014340">
    <property type="entry name" value="LptA"/>
</dbReference>
<sequence length="205" mass="22161" precursor="true">MKPTTASFFVSLALVLSSGLALAERADRDKPMNIEADAMRYDDLKQVNVFTGRVVVTKGTILTRGARVEVRKDAQGYQFATITAAPGELAYYREKREGVDEYVEGQGEVIDYDGKADKVIFTRRAVMRRFVGSTMNDEVTGNVIVYNNVTEVFTVDAAKPGSTNPDARVRAMLSPAPAASAAKPPAAAQPSAPLKPSTRLGTEKN</sequence>
<feature type="chain" id="PRO_5017093870" description="Lipopolysaccharide export system protein LptA" evidence="4">
    <location>
        <begin position="24"/>
        <end position="205"/>
    </location>
</feature>
<comment type="subunit">
    <text evidence="4">Component of the lipopolysaccharide transport and assembly complex.</text>
</comment>
<dbReference type="Pfam" id="PF03968">
    <property type="entry name" value="LptD_N"/>
    <property type="match status" value="1"/>
</dbReference>
<dbReference type="PANTHER" id="PTHR36504:SF1">
    <property type="entry name" value="LIPOPOLYSACCHARIDE EXPORT SYSTEM PROTEIN LPTA"/>
    <property type="match status" value="1"/>
</dbReference>
<organism evidence="7 8">
    <name type="scientific">Pseudorhodoferax soli</name>
    <dbReference type="NCBI Taxonomy" id="545864"/>
    <lineage>
        <taxon>Bacteria</taxon>
        <taxon>Pseudomonadati</taxon>
        <taxon>Pseudomonadota</taxon>
        <taxon>Betaproteobacteria</taxon>
        <taxon>Burkholderiales</taxon>
        <taxon>Comamonadaceae</taxon>
    </lineage>
</organism>
<dbReference type="HAMAP" id="MF_01914">
    <property type="entry name" value="LPS_assembly_LptA"/>
    <property type="match status" value="1"/>
</dbReference>
<dbReference type="GO" id="GO:0030288">
    <property type="term" value="C:outer membrane-bounded periplasmic space"/>
    <property type="evidence" value="ECO:0007669"/>
    <property type="project" value="TreeGrafter"/>
</dbReference>
<feature type="compositionally biased region" description="Low complexity" evidence="5">
    <location>
        <begin position="173"/>
        <end position="197"/>
    </location>
</feature>
<dbReference type="GO" id="GO:0015920">
    <property type="term" value="P:lipopolysaccharide transport"/>
    <property type="evidence" value="ECO:0007669"/>
    <property type="project" value="UniProtKB-UniRule"/>
</dbReference>
<keyword evidence="2 4" id="KW-0732">Signal</keyword>
<dbReference type="InterPro" id="IPR005653">
    <property type="entry name" value="OstA-like_N"/>
</dbReference>
<evidence type="ECO:0000256" key="1">
    <source>
        <dbReference type="ARBA" id="ARBA00022448"/>
    </source>
</evidence>
<evidence type="ECO:0000259" key="6">
    <source>
        <dbReference type="Pfam" id="PF03968"/>
    </source>
</evidence>
<gene>
    <name evidence="4" type="primary">lptA</name>
    <name evidence="7" type="ORF">DES41_112145</name>
</gene>
<keyword evidence="3 4" id="KW-0574">Periplasm</keyword>
<comment type="similarity">
    <text evidence="4">Belongs to the LptA family.</text>
</comment>
<feature type="region of interest" description="Disordered" evidence="5">
    <location>
        <begin position="160"/>
        <end position="205"/>
    </location>
</feature>
<dbReference type="Gene3D" id="2.60.450.10">
    <property type="entry name" value="Lipopolysaccharide (LPS) transport protein A like domain"/>
    <property type="match status" value="1"/>
</dbReference>
<evidence type="ECO:0000313" key="7">
    <source>
        <dbReference type="EMBL" id="RCW65694.1"/>
    </source>
</evidence>
<dbReference type="GO" id="GO:0009279">
    <property type="term" value="C:cell outer membrane"/>
    <property type="evidence" value="ECO:0007669"/>
    <property type="project" value="TreeGrafter"/>
</dbReference>
<evidence type="ECO:0000256" key="2">
    <source>
        <dbReference type="ARBA" id="ARBA00022729"/>
    </source>
</evidence>
<comment type="subcellular location">
    <subcellularLocation>
        <location evidence="4">Periplasm</location>
    </subcellularLocation>
</comment>
<comment type="function">
    <text evidence="4">Involved in the assembly of lipopolysaccharide (LPS). Required for the translocation of LPS from the inner membrane to the outer membrane.</text>
</comment>
<name>A0A368XI67_9BURK</name>
<protein>
    <recommendedName>
        <fullName evidence="4">Lipopolysaccharide export system protein LptA</fullName>
    </recommendedName>
</protein>
<evidence type="ECO:0000256" key="3">
    <source>
        <dbReference type="ARBA" id="ARBA00022764"/>
    </source>
</evidence>
<evidence type="ECO:0000256" key="4">
    <source>
        <dbReference type="HAMAP-Rule" id="MF_01914"/>
    </source>
</evidence>